<dbReference type="Gene3D" id="3.60.120.10">
    <property type="entry name" value="Anthranilate synthase"/>
    <property type="match status" value="1"/>
</dbReference>
<feature type="domain" description="Chorismate-utilising enzyme C-terminal" evidence="1">
    <location>
        <begin position="154"/>
        <end position="408"/>
    </location>
</feature>
<dbReference type="Proteomes" id="UP000243784">
    <property type="component" value="Chromosome"/>
</dbReference>
<dbReference type="InterPro" id="IPR015890">
    <property type="entry name" value="Chorismate_C"/>
</dbReference>
<dbReference type="InterPro" id="IPR019999">
    <property type="entry name" value="Anth_synth_I-like"/>
</dbReference>
<dbReference type="OrthoDB" id="3518032at2"/>
<dbReference type="InterPro" id="IPR005801">
    <property type="entry name" value="ADC_synthase"/>
</dbReference>
<dbReference type="GO" id="GO:0009396">
    <property type="term" value="P:folic acid-containing compound biosynthetic process"/>
    <property type="evidence" value="ECO:0007669"/>
    <property type="project" value="InterPro"/>
</dbReference>
<accession>A0A1D9DYQ5</accession>
<evidence type="ECO:0000313" key="2">
    <source>
        <dbReference type="EMBL" id="AOY55944.1"/>
    </source>
</evidence>
<dbReference type="AlphaFoldDB" id="A0A1D9DYQ5"/>
<dbReference type="GO" id="GO:0008153">
    <property type="term" value="P:4-aminobenzoate biosynthetic process"/>
    <property type="evidence" value="ECO:0007669"/>
    <property type="project" value="TreeGrafter"/>
</dbReference>
<dbReference type="GO" id="GO:0000162">
    <property type="term" value="P:L-tryptophan biosynthetic process"/>
    <property type="evidence" value="ECO:0007669"/>
    <property type="project" value="TreeGrafter"/>
</dbReference>
<keyword evidence="3" id="KW-1185">Reference proteome</keyword>
<dbReference type="PANTHER" id="PTHR11236:SF18">
    <property type="entry name" value="AMINODEOXYCHORISMATE SYNTHASE"/>
    <property type="match status" value="1"/>
</dbReference>
<dbReference type="GO" id="GO:0046820">
    <property type="term" value="F:4-amino-4-deoxychorismate synthase activity"/>
    <property type="evidence" value="ECO:0007669"/>
    <property type="project" value="TreeGrafter"/>
</dbReference>
<name>A0A1D9DYQ5_9MICO</name>
<reference evidence="2 3" key="1">
    <citation type="journal article" date="2016" name="Biochim. Biophys. Acta">
        <title>Photochemical characterization of actinorhodopsin and its functional existence in the natural host.</title>
        <authorList>
            <person name="Nakamura S."/>
            <person name="Kikukawa T."/>
            <person name="Tamogami J."/>
            <person name="Kamiya M."/>
            <person name="Aizawa T."/>
            <person name="Hahn M.W."/>
            <person name="Ihara K."/>
            <person name="Kamo N."/>
            <person name="Demura M."/>
        </authorList>
    </citation>
    <scope>NUCLEOTIDE SEQUENCE [LARGE SCALE GENOMIC DNA]</scope>
    <source>
        <strain evidence="2 3">MWH-Dar1</strain>
    </source>
</reference>
<protein>
    <recommendedName>
        <fullName evidence="1">Chorismate-utilising enzyme C-terminal domain-containing protein</fullName>
    </recommendedName>
</protein>
<sequence length="422" mass="46301">MPLFHIDLQGWVAPADLFVQLYSNSPNAFWLDREHNLEKPFSVIGSGLPVHEFSELELFKSDEDLELPFEFRPGLVGAVGFEGQKNLLLVDRAIVFDHRNRKMHFLAYAESEAEFKNWYRAAFLRLALVGGEVASYLLKHGDINLESVSARHSKSQYLKLIAGAQRSIANGDVYQLCLTNQINIVAQADPLAIFLKLRVRVPTPYSAYLKIGELAIVCASPEQFLTVSSSGKISTKPIKGTRPRSENELEDSEIAQELRSNSKERAENLMIVDLMRNDLGKVAEFDTVQVSSLFEIETYATVHQLVSRITAQLALSKSAIDAFEAAFPGGSMTGAPKIRAIELIAELEAGPRGIYSGAIGSFSGNGSLELGMVIRTLIFEESQISIGVGGGITIDSDPEAEFAEIELKAKALLDVLGAPSPW</sequence>
<dbReference type="KEGG" id="rpla:A4Z71_02895"/>
<dbReference type="RefSeq" id="WP_070954453.1">
    <property type="nucleotide sequence ID" value="NZ_CP015208.1"/>
</dbReference>
<evidence type="ECO:0000259" key="1">
    <source>
        <dbReference type="Pfam" id="PF00425"/>
    </source>
</evidence>
<dbReference type="EMBL" id="CP015208">
    <property type="protein sequence ID" value="AOY55944.1"/>
    <property type="molecule type" value="Genomic_DNA"/>
</dbReference>
<dbReference type="PRINTS" id="PR00095">
    <property type="entry name" value="ANTSNTHASEI"/>
</dbReference>
<gene>
    <name evidence="2" type="ORF">A4Z71_02895</name>
</gene>
<proteinExistence type="predicted"/>
<dbReference type="Pfam" id="PF00425">
    <property type="entry name" value="Chorismate_bind"/>
    <property type="match status" value="1"/>
</dbReference>
<evidence type="ECO:0000313" key="3">
    <source>
        <dbReference type="Proteomes" id="UP000243784"/>
    </source>
</evidence>
<dbReference type="STRING" id="535712.A4Z71_02895"/>
<organism evidence="2 3">
    <name type="scientific">Candidatus Rhodoluna planktonica</name>
    <dbReference type="NCBI Taxonomy" id="535712"/>
    <lineage>
        <taxon>Bacteria</taxon>
        <taxon>Bacillati</taxon>
        <taxon>Actinomycetota</taxon>
        <taxon>Actinomycetes</taxon>
        <taxon>Micrococcales</taxon>
        <taxon>Microbacteriaceae</taxon>
        <taxon>Luna cluster</taxon>
        <taxon>Luna-1 subcluster</taxon>
        <taxon>Rhodoluna</taxon>
    </lineage>
</organism>
<dbReference type="PANTHER" id="PTHR11236">
    <property type="entry name" value="AMINOBENZOATE/ANTHRANILATE SYNTHASE"/>
    <property type="match status" value="1"/>
</dbReference>
<dbReference type="InterPro" id="IPR005802">
    <property type="entry name" value="ADC_synth_comp_1"/>
</dbReference>
<dbReference type="SUPFAM" id="SSF56322">
    <property type="entry name" value="ADC synthase"/>
    <property type="match status" value="1"/>
</dbReference>
<dbReference type="NCBIfam" id="TIGR00553">
    <property type="entry name" value="pabB"/>
    <property type="match status" value="1"/>
</dbReference>
<dbReference type="GO" id="GO:0005737">
    <property type="term" value="C:cytoplasm"/>
    <property type="evidence" value="ECO:0007669"/>
    <property type="project" value="TreeGrafter"/>
</dbReference>